<reference evidence="2 3" key="1">
    <citation type="submission" date="2017-08" db="EMBL/GenBank/DDBJ databases">
        <title>Acidophilic green algal genome provides insights into adaptation to an acidic environment.</title>
        <authorList>
            <person name="Hirooka S."/>
            <person name="Hirose Y."/>
            <person name="Kanesaki Y."/>
            <person name="Higuchi S."/>
            <person name="Fujiwara T."/>
            <person name="Onuma R."/>
            <person name="Era A."/>
            <person name="Ohbayashi R."/>
            <person name="Uzuka A."/>
            <person name="Nozaki H."/>
            <person name="Yoshikawa H."/>
            <person name="Miyagishima S.Y."/>
        </authorList>
    </citation>
    <scope>NUCLEOTIDE SEQUENCE [LARGE SCALE GENOMIC DNA]</scope>
    <source>
        <strain evidence="2 3">NIES-2499</strain>
    </source>
</reference>
<dbReference type="PANTHER" id="PTHR48104">
    <property type="entry name" value="METACASPASE-4"/>
    <property type="match status" value="1"/>
</dbReference>
<proteinExistence type="inferred from homology"/>
<dbReference type="GO" id="GO:0006508">
    <property type="term" value="P:proteolysis"/>
    <property type="evidence" value="ECO:0007669"/>
    <property type="project" value="TreeGrafter"/>
</dbReference>
<dbReference type="STRING" id="1157962.A0A250WV05"/>
<comment type="similarity">
    <text evidence="1">Belongs to the peptidase C14B family.</text>
</comment>
<dbReference type="Gene3D" id="3.40.50.12660">
    <property type="match status" value="1"/>
</dbReference>
<evidence type="ECO:0000313" key="3">
    <source>
        <dbReference type="Proteomes" id="UP000232323"/>
    </source>
</evidence>
<dbReference type="GO" id="GO:0004197">
    <property type="term" value="F:cysteine-type endopeptidase activity"/>
    <property type="evidence" value="ECO:0007669"/>
    <property type="project" value="TreeGrafter"/>
</dbReference>
<dbReference type="InterPro" id="IPR050452">
    <property type="entry name" value="Metacaspase"/>
</dbReference>
<keyword evidence="3" id="KW-1185">Reference proteome</keyword>
<name>A0A250WV05_9CHLO</name>
<dbReference type="GO" id="GO:0005737">
    <property type="term" value="C:cytoplasm"/>
    <property type="evidence" value="ECO:0007669"/>
    <property type="project" value="TreeGrafter"/>
</dbReference>
<dbReference type="Proteomes" id="UP000232323">
    <property type="component" value="Unassembled WGS sequence"/>
</dbReference>
<accession>A0A250WV05</accession>
<evidence type="ECO:0000256" key="1">
    <source>
        <dbReference type="ARBA" id="ARBA00009005"/>
    </source>
</evidence>
<sequence>MKCDLISHQTSSPDLSCRDLPFTTEYNPYTRSFGWRQDPLSFKITSGGTAVQFGACRDNQVAQDTSSLSRGTYTGAATFSFIQALETWGPRQTYAQLLGNMTTTLNRATANGNANASASQGLGGVDSLFGMFLNGSAQAREPQIPVLSCDKPLYLGAQLML</sequence>
<organism evidence="2 3">
    <name type="scientific">Chlamydomonas eustigma</name>
    <dbReference type="NCBI Taxonomy" id="1157962"/>
    <lineage>
        <taxon>Eukaryota</taxon>
        <taxon>Viridiplantae</taxon>
        <taxon>Chlorophyta</taxon>
        <taxon>core chlorophytes</taxon>
        <taxon>Chlorophyceae</taxon>
        <taxon>CS clade</taxon>
        <taxon>Chlamydomonadales</taxon>
        <taxon>Chlamydomonadaceae</taxon>
        <taxon>Chlamydomonas</taxon>
    </lineage>
</organism>
<protein>
    <submittedName>
        <fullName evidence="2">Uncharacterized protein</fullName>
    </submittedName>
</protein>
<comment type="caution">
    <text evidence="2">The sequence shown here is derived from an EMBL/GenBank/DDBJ whole genome shotgun (WGS) entry which is preliminary data.</text>
</comment>
<dbReference type="OrthoDB" id="3223806at2759"/>
<gene>
    <name evidence="2" type="ORF">CEUSTIGMA_g2106.t1</name>
</gene>
<evidence type="ECO:0000313" key="2">
    <source>
        <dbReference type="EMBL" id="GAX74658.1"/>
    </source>
</evidence>
<dbReference type="AlphaFoldDB" id="A0A250WV05"/>
<dbReference type="PANTHER" id="PTHR48104:SF30">
    <property type="entry name" value="METACASPASE-1"/>
    <property type="match status" value="1"/>
</dbReference>
<dbReference type="EMBL" id="BEGY01000008">
    <property type="protein sequence ID" value="GAX74658.1"/>
    <property type="molecule type" value="Genomic_DNA"/>
</dbReference>